<name>A0A8K0GM76_IGNLU</name>
<sequence>MITAPVRSQDGVVLTNLEKVLDTWRKQKFDSELVNQPKEHRVEETETKEISEEGDITQEEADYAIGKMKFNKSASRDEIFRNDKIWGR</sequence>
<proteinExistence type="predicted"/>
<dbReference type="EMBL" id="VTPC01001188">
    <property type="protein sequence ID" value="KAF2902788.1"/>
    <property type="molecule type" value="Genomic_DNA"/>
</dbReference>
<feature type="compositionally biased region" description="Basic and acidic residues" evidence="1">
    <location>
        <begin position="35"/>
        <end position="51"/>
    </location>
</feature>
<accession>A0A8K0GM76</accession>
<gene>
    <name evidence="2" type="ORF">ILUMI_03396</name>
</gene>
<keyword evidence="3" id="KW-1185">Reference proteome</keyword>
<evidence type="ECO:0000256" key="1">
    <source>
        <dbReference type="SAM" id="MobiDB-lite"/>
    </source>
</evidence>
<reference evidence="2" key="1">
    <citation type="submission" date="2019-08" db="EMBL/GenBank/DDBJ databases">
        <title>The genome of the North American firefly Photinus pyralis.</title>
        <authorList>
            <consortium name="Photinus pyralis genome working group"/>
            <person name="Fallon T.R."/>
            <person name="Sander Lower S.E."/>
            <person name="Weng J.-K."/>
        </authorList>
    </citation>
    <scope>NUCLEOTIDE SEQUENCE</scope>
    <source>
        <strain evidence="2">TRF0915ILg1</strain>
        <tissue evidence="2">Whole body</tissue>
    </source>
</reference>
<dbReference type="Proteomes" id="UP000801492">
    <property type="component" value="Unassembled WGS sequence"/>
</dbReference>
<evidence type="ECO:0000313" key="3">
    <source>
        <dbReference type="Proteomes" id="UP000801492"/>
    </source>
</evidence>
<comment type="caution">
    <text evidence="2">The sequence shown here is derived from an EMBL/GenBank/DDBJ whole genome shotgun (WGS) entry which is preliminary data.</text>
</comment>
<feature type="region of interest" description="Disordered" evidence="1">
    <location>
        <begin position="35"/>
        <end position="55"/>
    </location>
</feature>
<protein>
    <submittedName>
        <fullName evidence="2">Uncharacterized protein</fullName>
    </submittedName>
</protein>
<organism evidence="2 3">
    <name type="scientific">Ignelater luminosus</name>
    <name type="common">Cucubano</name>
    <name type="synonym">Pyrophorus luminosus</name>
    <dbReference type="NCBI Taxonomy" id="2038154"/>
    <lineage>
        <taxon>Eukaryota</taxon>
        <taxon>Metazoa</taxon>
        <taxon>Ecdysozoa</taxon>
        <taxon>Arthropoda</taxon>
        <taxon>Hexapoda</taxon>
        <taxon>Insecta</taxon>
        <taxon>Pterygota</taxon>
        <taxon>Neoptera</taxon>
        <taxon>Endopterygota</taxon>
        <taxon>Coleoptera</taxon>
        <taxon>Polyphaga</taxon>
        <taxon>Elateriformia</taxon>
        <taxon>Elateroidea</taxon>
        <taxon>Elateridae</taxon>
        <taxon>Agrypninae</taxon>
        <taxon>Pyrophorini</taxon>
        <taxon>Ignelater</taxon>
    </lineage>
</organism>
<evidence type="ECO:0000313" key="2">
    <source>
        <dbReference type="EMBL" id="KAF2902788.1"/>
    </source>
</evidence>
<dbReference type="AlphaFoldDB" id="A0A8K0GM76"/>